<feature type="transmembrane region" description="Helical" evidence="2">
    <location>
        <begin position="109"/>
        <end position="127"/>
    </location>
</feature>
<keyword evidence="2" id="KW-0812">Transmembrane</keyword>
<evidence type="ECO:0000256" key="1">
    <source>
        <dbReference type="SAM" id="MobiDB-lite"/>
    </source>
</evidence>
<protein>
    <submittedName>
        <fullName evidence="3">Uncharacterized protein</fullName>
    </submittedName>
</protein>
<evidence type="ECO:0000313" key="3">
    <source>
        <dbReference type="EMBL" id="WPB03908.1"/>
    </source>
</evidence>
<feature type="region of interest" description="Disordered" evidence="1">
    <location>
        <begin position="1"/>
        <end position="21"/>
    </location>
</feature>
<dbReference type="EMBL" id="CP134188">
    <property type="protein sequence ID" value="WPB03908.1"/>
    <property type="molecule type" value="Genomic_DNA"/>
</dbReference>
<gene>
    <name evidence="3" type="ORF">RHO25_008552</name>
</gene>
<keyword evidence="2" id="KW-1133">Transmembrane helix</keyword>
<dbReference type="GeneID" id="90644477"/>
<reference evidence="3 4" key="1">
    <citation type="submission" date="2023-09" db="EMBL/GenBank/DDBJ databases">
        <title>Complete-Gapless Cercospora beticola genome.</title>
        <authorList>
            <person name="Wyatt N.A."/>
            <person name="Spanner R.E."/>
            <person name="Bolton M.D."/>
        </authorList>
    </citation>
    <scope>NUCLEOTIDE SEQUENCE [LARGE SCALE GENOMIC DNA]</scope>
    <source>
        <strain evidence="3">Cb09-40</strain>
    </source>
</reference>
<dbReference type="Proteomes" id="UP001302367">
    <property type="component" value="Chromosome 5"/>
</dbReference>
<evidence type="ECO:0000313" key="4">
    <source>
        <dbReference type="Proteomes" id="UP001302367"/>
    </source>
</evidence>
<proteinExistence type="predicted"/>
<organism evidence="3 4">
    <name type="scientific">Cercospora beticola</name>
    <name type="common">Sugarbeet leaf spot fungus</name>
    <dbReference type="NCBI Taxonomy" id="122368"/>
    <lineage>
        <taxon>Eukaryota</taxon>
        <taxon>Fungi</taxon>
        <taxon>Dikarya</taxon>
        <taxon>Ascomycota</taxon>
        <taxon>Pezizomycotina</taxon>
        <taxon>Dothideomycetes</taxon>
        <taxon>Dothideomycetidae</taxon>
        <taxon>Mycosphaerellales</taxon>
        <taxon>Mycosphaerellaceae</taxon>
        <taxon>Cercospora</taxon>
    </lineage>
</organism>
<evidence type="ECO:0000256" key="2">
    <source>
        <dbReference type="SAM" id="Phobius"/>
    </source>
</evidence>
<keyword evidence="2" id="KW-0472">Membrane</keyword>
<name>A0ABZ0NWC0_CERBT</name>
<feature type="transmembrane region" description="Helical" evidence="2">
    <location>
        <begin position="62"/>
        <end position="89"/>
    </location>
</feature>
<sequence>MAKEDRGDPSLPRRSNSAHSMPIHNLRNDAASLLRDMERPGNLDKCSHCQQILDETGSLREFLFHFLSMFSVVTIFAGWAILLALSSAYPEFACEKLGFMERASQNIRLGWIGAVGINIWFTLNLYINTSLRLRPWLNSDRRASAQVLILVIPVAGLILEQYVDVPRTVLDCSGVW</sequence>
<dbReference type="RefSeq" id="XP_065459139.1">
    <property type="nucleotide sequence ID" value="XM_065603067.1"/>
</dbReference>
<feature type="transmembrane region" description="Helical" evidence="2">
    <location>
        <begin position="147"/>
        <end position="163"/>
    </location>
</feature>
<accession>A0ABZ0NWC0</accession>
<keyword evidence="4" id="KW-1185">Reference proteome</keyword>